<comment type="caution">
    <text evidence="1">The sequence shown here is derived from an EMBL/GenBank/DDBJ whole genome shotgun (WGS) entry which is preliminary data.</text>
</comment>
<proteinExistence type="predicted"/>
<evidence type="ECO:0000313" key="1">
    <source>
        <dbReference type="EMBL" id="KAL2060651.1"/>
    </source>
</evidence>
<dbReference type="Proteomes" id="UP001595075">
    <property type="component" value="Unassembled WGS sequence"/>
</dbReference>
<reference evidence="1 2" key="1">
    <citation type="journal article" date="2024" name="Commun. Biol.">
        <title>Comparative genomic analysis of thermophilic fungi reveals convergent evolutionary adaptations and gene losses.</title>
        <authorList>
            <person name="Steindorff A.S."/>
            <person name="Aguilar-Pontes M.V."/>
            <person name="Robinson A.J."/>
            <person name="Andreopoulos B."/>
            <person name="LaButti K."/>
            <person name="Kuo A."/>
            <person name="Mondo S."/>
            <person name="Riley R."/>
            <person name="Otillar R."/>
            <person name="Haridas S."/>
            <person name="Lipzen A."/>
            <person name="Grimwood J."/>
            <person name="Schmutz J."/>
            <person name="Clum A."/>
            <person name="Reid I.D."/>
            <person name="Moisan M.C."/>
            <person name="Butler G."/>
            <person name="Nguyen T.T.M."/>
            <person name="Dewar K."/>
            <person name="Conant G."/>
            <person name="Drula E."/>
            <person name="Henrissat B."/>
            <person name="Hansel C."/>
            <person name="Singer S."/>
            <person name="Hutchinson M.I."/>
            <person name="de Vries R.P."/>
            <person name="Natvig D.O."/>
            <person name="Powell A.J."/>
            <person name="Tsang A."/>
            <person name="Grigoriev I.V."/>
        </authorList>
    </citation>
    <scope>NUCLEOTIDE SEQUENCE [LARGE SCALE GENOMIC DNA]</scope>
    <source>
        <strain evidence="1 2">CBS 494.80</strain>
    </source>
</reference>
<name>A0ABR4BTW7_9HELO</name>
<protein>
    <recommendedName>
        <fullName evidence="3">Secreted protein</fullName>
    </recommendedName>
</protein>
<dbReference type="EMBL" id="JAZHXI010000021">
    <property type="protein sequence ID" value="KAL2060651.1"/>
    <property type="molecule type" value="Genomic_DNA"/>
</dbReference>
<keyword evidence="2" id="KW-1185">Reference proteome</keyword>
<organism evidence="1 2">
    <name type="scientific">Oculimacula yallundae</name>
    <dbReference type="NCBI Taxonomy" id="86028"/>
    <lineage>
        <taxon>Eukaryota</taxon>
        <taxon>Fungi</taxon>
        <taxon>Dikarya</taxon>
        <taxon>Ascomycota</taxon>
        <taxon>Pezizomycotina</taxon>
        <taxon>Leotiomycetes</taxon>
        <taxon>Helotiales</taxon>
        <taxon>Ploettnerulaceae</taxon>
        <taxon>Oculimacula</taxon>
    </lineage>
</organism>
<evidence type="ECO:0000313" key="2">
    <source>
        <dbReference type="Proteomes" id="UP001595075"/>
    </source>
</evidence>
<sequence>MAYRTLNTRLSPVLILPLFKDRSSNLFLLSCLLCFLLHFSARSTCPVNLPRQLFPEAQAEVSYCTIYSSCRKEKQNEKHLTRNTYPRQRIKTASKVRFGSVRVRAHTSLSFTSIRSGHRFLVLVLCDVHMAEHLEQCSVNFVSTGLISSGFSIGSSPNSPPEGGIG</sequence>
<gene>
    <name evidence="1" type="ORF">VTL71DRAFT_9292</name>
</gene>
<accession>A0ABR4BTW7</accession>
<evidence type="ECO:0008006" key="3">
    <source>
        <dbReference type="Google" id="ProtNLM"/>
    </source>
</evidence>